<dbReference type="PIRSF" id="PIRSF000103">
    <property type="entry name" value="HIBADH"/>
    <property type="match status" value="1"/>
</dbReference>
<keyword evidence="6" id="KW-1185">Reference proteome</keyword>
<gene>
    <name evidence="5" type="ORF">GGR13_002621</name>
</gene>
<dbReference type="Pfam" id="PF03446">
    <property type="entry name" value="NAD_binding_2"/>
    <property type="match status" value="1"/>
</dbReference>
<feature type="active site" evidence="2">
    <location>
        <position position="174"/>
    </location>
</feature>
<accession>A0A7W9FH16</accession>
<comment type="caution">
    <text evidence="5">The sequence shown here is derived from an EMBL/GenBank/DDBJ whole genome shotgun (WGS) entry which is preliminary data.</text>
</comment>
<proteinExistence type="predicted"/>
<dbReference type="Proteomes" id="UP000545037">
    <property type="component" value="Unassembled WGS sequence"/>
</dbReference>
<keyword evidence="1" id="KW-0560">Oxidoreductase</keyword>
<evidence type="ECO:0000259" key="3">
    <source>
        <dbReference type="Pfam" id="PF03446"/>
    </source>
</evidence>
<dbReference type="InterPro" id="IPR036291">
    <property type="entry name" value="NAD(P)-bd_dom_sf"/>
</dbReference>
<dbReference type="Pfam" id="PF09130">
    <property type="entry name" value="DUF1932"/>
    <property type="match status" value="1"/>
</dbReference>
<evidence type="ECO:0000256" key="1">
    <source>
        <dbReference type="ARBA" id="ARBA00023002"/>
    </source>
</evidence>
<dbReference type="PANTHER" id="PTHR43580">
    <property type="entry name" value="OXIDOREDUCTASE GLYR1-RELATED"/>
    <property type="match status" value="1"/>
</dbReference>
<organism evidence="5 6">
    <name type="scientific">Brevundimonas variabilis</name>
    <dbReference type="NCBI Taxonomy" id="74312"/>
    <lineage>
        <taxon>Bacteria</taxon>
        <taxon>Pseudomonadati</taxon>
        <taxon>Pseudomonadota</taxon>
        <taxon>Alphaproteobacteria</taxon>
        <taxon>Caulobacterales</taxon>
        <taxon>Caulobacteraceae</taxon>
        <taxon>Brevundimonas</taxon>
    </lineage>
</organism>
<dbReference type="GO" id="GO:0050661">
    <property type="term" value="F:NADP binding"/>
    <property type="evidence" value="ECO:0007669"/>
    <property type="project" value="InterPro"/>
</dbReference>
<evidence type="ECO:0000313" key="6">
    <source>
        <dbReference type="Proteomes" id="UP000545037"/>
    </source>
</evidence>
<dbReference type="RefSeq" id="WP_183213968.1">
    <property type="nucleotide sequence ID" value="NZ_JACHOR010000004.1"/>
</dbReference>
<dbReference type="EMBL" id="JACHOR010000004">
    <property type="protein sequence ID" value="MBB5747014.1"/>
    <property type="molecule type" value="Genomic_DNA"/>
</dbReference>
<dbReference type="InterPro" id="IPR006115">
    <property type="entry name" value="6PGDH_NADP-bd"/>
</dbReference>
<evidence type="ECO:0000313" key="5">
    <source>
        <dbReference type="EMBL" id="MBB5747014.1"/>
    </source>
</evidence>
<dbReference type="InterPro" id="IPR051265">
    <property type="entry name" value="HIBADH-related_NP60_sf"/>
</dbReference>
<evidence type="ECO:0000256" key="2">
    <source>
        <dbReference type="PIRSR" id="PIRSR000103-1"/>
    </source>
</evidence>
<dbReference type="PANTHER" id="PTHR43580:SF2">
    <property type="entry name" value="CYTOKINE-LIKE NUCLEAR FACTOR N-PAC"/>
    <property type="match status" value="1"/>
</dbReference>
<evidence type="ECO:0000259" key="4">
    <source>
        <dbReference type="Pfam" id="PF09130"/>
    </source>
</evidence>
<feature type="domain" description="Phosphogluconate dehydrogenase NAD-binding putative C-terminal" evidence="4">
    <location>
        <begin position="195"/>
        <end position="265"/>
    </location>
</feature>
<dbReference type="InterPro" id="IPR015814">
    <property type="entry name" value="Pgluconate_DH_NAD-bd_C"/>
</dbReference>
<dbReference type="SUPFAM" id="SSF51735">
    <property type="entry name" value="NAD(P)-binding Rossmann-fold domains"/>
    <property type="match status" value="1"/>
</dbReference>
<sequence>MNTPVSVIGFGEAASAMVEGWPEAGRRVLAYDRKTDHAGTRKAKQADFARLSVVGCDTMAEAVAGANIILCLVTADQATAAAREGAMSLSPGALWLDLNSVAPETKRVAARVIEAVGGRYVDVAVLSPVHPKRRAAPLLVSGPHAEDGVRHLTGLGFSNVSELKGPVGAAASVKMIRSVMIKGIEALSAECAIAAHKADVLDAVVSSLDASWPGADWGARLDYNLDRMMVHGLRRAAEMQESEATLESFDVRAAMTRATVELQQAIGALGISTPPEGLVAKLNALTEHARGAAA</sequence>
<reference evidence="5 6" key="1">
    <citation type="submission" date="2020-08" db="EMBL/GenBank/DDBJ databases">
        <title>Genomic Encyclopedia of Type Strains, Phase IV (KMG-IV): sequencing the most valuable type-strain genomes for metagenomic binning, comparative biology and taxonomic classification.</title>
        <authorList>
            <person name="Goeker M."/>
        </authorList>
    </citation>
    <scope>NUCLEOTIDE SEQUENCE [LARGE SCALE GENOMIC DNA]</scope>
    <source>
        <strain evidence="5 6">DSM 4737</strain>
    </source>
</reference>
<dbReference type="InterPro" id="IPR008927">
    <property type="entry name" value="6-PGluconate_DH-like_C_sf"/>
</dbReference>
<dbReference type="Gene3D" id="3.40.50.720">
    <property type="entry name" value="NAD(P)-binding Rossmann-like Domain"/>
    <property type="match status" value="1"/>
</dbReference>
<name>A0A7W9FH16_9CAUL</name>
<protein>
    <submittedName>
        <fullName evidence="5">3-hydroxyisobutyrate dehydrogenase-like beta-hydroxyacid dehydrogenase</fullName>
    </submittedName>
</protein>
<dbReference type="InterPro" id="IPR015815">
    <property type="entry name" value="HIBADH-related"/>
</dbReference>
<dbReference type="Gene3D" id="1.10.1040.10">
    <property type="entry name" value="N-(1-d-carboxylethyl)-l-norvaline Dehydrogenase, domain 2"/>
    <property type="match status" value="1"/>
</dbReference>
<dbReference type="InterPro" id="IPR013328">
    <property type="entry name" value="6PGD_dom2"/>
</dbReference>
<feature type="domain" description="6-phosphogluconate dehydrogenase NADP-binding" evidence="3">
    <location>
        <begin position="5"/>
        <end position="142"/>
    </location>
</feature>
<dbReference type="SUPFAM" id="SSF48179">
    <property type="entry name" value="6-phosphogluconate dehydrogenase C-terminal domain-like"/>
    <property type="match status" value="1"/>
</dbReference>
<dbReference type="AlphaFoldDB" id="A0A7W9FH16"/>
<dbReference type="GO" id="GO:0016491">
    <property type="term" value="F:oxidoreductase activity"/>
    <property type="evidence" value="ECO:0007669"/>
    <property type="project" value="UniProtKB-KW"/>
</dbReference>